<accession>A0A3E1RBE9</accession>
<protein>
    <recommendedName>
        <fullName evidence="1">TraD/TraG TraM recognition site domain-containing protein</fullName>
    </recommendedName>
</protein>
<evidence type="ECO:0000313" key="3">
    <source>
        <dbReference type="Proteomes" id="UP000260665"/>
    </source>
</evidence>
<sequence>MGKPVPNAAMNPSTPDTDMELELDLDWNEAPEECAPALQTLERVERMEPPPRRNLVRTPVPWRASDPPLVMGSKGAWFGRDSVHPSQLVNIQILGGTGSGKTASCVEPPLAALLNYAVDGLQTAMLVIDPKRELEAKVRQVLTQRGELDRLVVVGECAPMRFFAVDSPLSATERLAKCKAFGPLITPTGDGSFWHHLGMALLRDLLHLQTEVAAKTEGGRLFELMAAQLGVQRAGANSWGQIREILSWIRRGGMAKLKEASEVLEHLTSLAGVDCAAGNALKNYTKDDELFRQFTYACQSADPLVNALSNPDISHFVDLDALPDSRRAGTDIGALVEAGRVILFCPEAREDHRLAGKALKAKFFEAVFARENLERPVAYVCDEAQRFVTQDPESGEQNFLDRCRAYRAICVLASQSLSSMEHELGSDNAACTALDIISSNTPTKFILRTTDTRTIDWLRSILPGPDTQGPHVVDVRRPAQLRVGEAYSVFADGHWGLHRARLADLA</sequence>
<proteinExistence type="predicted"/>
<evidence type="ECO:0000259" key="1">
    <source>
        <dbReference type="Pfam" id="PF12696"/>
    </source>
</evidence>
<organism evidence="2 3">
    <name type="scientific">Rhodoferax lacus</name>
    <dbReference type="NCBI Taxonomy" id="2184758"/>
    <lineage>
        <taxon>Bacteria</taxon>
        <taxon>Pseudomonadati</taxon>
        <taxon>Pseudomonadota</taxon>
        <taxon>Betaproteobacteria</taxon>
        <taxon>Burkholderiales</taxon>
        <taxon>Comamonadaceae</taxon>
        <taxon>Rhodoferax</taxon>
    </lineage>
</organism>
<dbReference type="CDD" id="cd01127">
    <property type="entry name" value="TrwB_TraG_TraD_VirD4"/>
    <property type="match status" value="2"/>
</dbReference>
<dbReference type="InterPro" id="IPR032689">
    <property type="entry name" value="TraG-D_C"/>
</dbReference>
<dbReference type="SUPFAM" id="SSF52540">
    <property type="entry name" value="P-loop containing nucleoside triphosphate hydrolases"/>
    <property type="match status" value="1"/>
</dbReference>
<dbReference type="Proteomes" id="UP000260665">
    <property type="component" value="Unassembled WGS sequence"/>
</dbReference>
<evidence type="ECO:0000313" key="2">
    <source>
        <dbReference type="EMBL" id="RFO96679.1"/>
    </source>
</evidence>
<comment type="caution">
    <text evidence="2">The sequence shown here is derived from an EMBL/GenBank/DDBJ whole genome shotgun (WGS) entry which is preliminary data.</text>
</comment>
<dbReference type="EMBL" id="QFZK01000006">
    <property type="protein sequence ID" value="RFO96679.1"/>
    <property type="molecule type" value="Genomic_DNA"/>
</dbReference>
<reference evidence="2 3" key="1">
    <citation type="submission" date="2018-05" db="EMBL/GenBank/DDBJ databases">
        <title>Rhodoferax soyangensis sp.nov., isolated from an oligotrophic freshwater lake.</title>
        <authorList>
            <person name="Park M."/>
        </authorList>
    </citation>
    <scope>NUCLEOTIDE SEQUENCE [LARGE SCALE GENOMIC DNA]</scope>
    <source>
        <strain evidence="2 3">IMCC26218</strain>
    </source>
</reference>
<dbReference type="AlphaFoldDB" id="A0A3E1RBE9"/>
<dbReference type="InterPro" id="IPR027417">
    <property type="entry name" value="P-loop_NTPase"/>
</dbReference>
<dbReference type="Gene3D" id="3.40.50.300">
    <property type="entry name" value="P-loop containing nucleotide triphosphate hydrolases"/>
    <property type="match status" value="1"/>
</dbReference>
<gene>
    <name evidence="2" type="ORF">DIC66_11710</name>
</gene>
<dbReference type="Pfam" id="PF12696">
    <property type="entry name" value="TraG-D_C"/>
    <property type="match status" value="1"/>
</dbReference>
<feature type="domain" description="TraD/TraG TraM recognition site" evidence="1">
    <location>
        <begin position="376"/>
        <end position="458"/>
    </location>
</feature>
<keyword evidence="3" id="KW-1185">Reference proteome</keyword>
<name>A0A3E1RBE9_9BURK</name>